<dbReference type="Gene3D" id="1.20.120.1630">
    <property type="match status" value="1"/>
</dbReference>
<evidence type="ECO:0000313" key="6">
    <source>
        <dbReference type="EMBL" id="OGG28837.1"/>
    </source>
</evidence>
<dbReference type="EMBL" id="MFJZ01000069">
    <property type="protein sequence ID" value="OGG28837.1"/>
    <property type="molecule type" value="Genomic_DNA"/>
</dbReference>
<dbReference type="AlphaFoldDB" id="A0A1F6AWY6"/>
<name>A0A1F6AWY6_9BACT</name>
<dbReference type="PANTHER" id="PTHR12714">
    <property type="entry name" value="PROTEIN-S ISOPRENYLCYSTEINE O-METHYLTRANSFERASE"/>
    <property type="match status" value="1"/>
</dbReference>
<proteinExistence type="predicted"/>
<evidence type="ECO:0000256" key="4">
    <source>
        <dbReference type="ARBA" id="ARBA00023136"/>
    </source>
</evidence>
<keyword evidence="4 5" id="KW-0472">Membrane</keyword>
<keyword evidence="2 5" id="KW-0812">Transmembrane</keyword>
<dbReference type="Proteomes" id="UP000176409">
    <property type="component" value="Unassembled WGS sequence"/>
</dbReference>
<evidence type="ECO:0000256" key="5">
    <source>
        <dbReference type="SAM" id="Phobius"/>
    </source>
</evidence>
<dbReference type="GO" id="GO:0012505">
    <property type="term" value="C:endomembrane system"/>
    <property type="evidence" value="ECO:0007669"/>
    <property type="project" value="UniProtKB-SubCell"/>
</dbReference>
<feature type="transmembrane region" description="Helical" evidence="5">
    <location>
        <begin position="142"/>
        <end position="169"/>
    </location>
</feature>
<dbReference type="PANTHER" id="PTHR12714:SF9">
    <property type="entry name" value="PROTEIN-S-ISOPRENYLCYSTEINE O-METHYLTRANSFERASE"/>
    <property type="match status" value="1"/>
</dbReference>
<dbReference type="Pfam" id="PF04191">
    <property type="entry name" value="PEMT"/>
    <property type="match status" value="1"/>
</dbReference>
<accession>A0A1F6AWY6</accession>
<evidence type="ECO:0000256" key="1">
    <source>
        <dbReference type="ARBA" id="ARBA00004127"/>
    </source>
</evidence>
<dbReference type="GO" id="GO:0032259">
    <property type="term" value="P:methylation"/>
    <property type="evidence" value="ECO:0007669"/>
    <property type="project" value="UniProtKB-KW"/>
</dbReference>
<comment type="subcellular location">
    <subcellularLocation>
        <location evidence="1">Endomembrane system</location>
        <topology evidence="1">Multi-pass membrane protein</topology>
    </subcellularLocation>
</comment>
<gene>
    <name evidence="6" type="ORF">A2973_04395</name>
</gene>
<organism evidence="6 7">
    <name type="scientific">Candidatus Gottesmanbacteria bacterium RIFCSPLOWO2_01_FULL_49_10</name>
    <dbReference type="NCBI Taxonomy" id="1798396"/>
    <lineage>
        <taxon>Bacteria</taxon>
        <taxon>Candidatus Gottesmaniibacteriota</taxon>
    </lineage>
</organism>
<dbReference type="GO" id="GO:0008168">
    <property type="term" value="F:methyltransferase activity"/>
    <property type="evidence" value="ECO:0007669"/>
    <property type="project" value="UniProtKB-KW"/>
</dbReference>
<keyword evidence="3 5" id="KW-1133">Transmembrane helix</keyword>
<dbReference type="STRING" id="1798396.A2973_04395"/>
<sequence>MESAYGNWALAVGISGLFLWFIFGVFKPKTRADWKNYGMFAAFVVALFTEMYGFPLTLYLLSSWIGSKFPQLNGTHASGHLWEILLGNTGDPHWSALHITSNLFIFGGILLIADAWKVLYLASQKNTLALTGPYRFIRHPQYTGFILIIIGFLLQWPTLITLVMAPILIIRYIRLANLEEAHMLRVFNMTYQRYKQSTPAFIPSMKQCTSSIHKTFYRGGEHL</sequence>
<feature type="transmembrane region" description="Helical" evidence="5">
    <location>
        <begin position="38"/>
        <end position="61"/>
    </location>
</feature>
<keyword evidence="6" id="KW-0808">Transferase</keyword>
<dbReference type="InterPro" id="IPR007318">
    <property type="entry name" value="Phopholipid_MeTrfase"/>
</dbReference>
<evidence type="ECO:0000256" key="3">
    <source>
        <dbReference type="ARBA" id="ARBA00022989"/>
    </source>
</evidence>
<evidence type="ECO:0000256" key="2">
    <source>
        <dbReference type="ARBA" id="ARBA00022692"/>
    </source>
</evidence>
<reference evidence="6 7" key="1">
    <citation type="journal article" date="2016" name="Nat. Commun.">
        <title>Thousands of microbial genomes shed light on interconnected biogeochemical processes in an aquifer system.</title>
        <authorList>
            <person name="Anantharaman K."/>
            <person name="Brown C.T."/>
            <person name="Hug L.A."/>
            <person name="Sharon I."/>
            <person name="Castelle C.J."/>
            <person name="Probst A.J."/>
            <person name="Thomas B.C."/>
            <person name="Singh A."/>
            <person name="Wilkins M.J."/>
            <person name="Karaoz U."/>
            <person name="Brodie E.L."/>
            <person name="Williams K.H."/>
            <person name="Hubbard S.S."/>
            <person name="Banfield J.F."/>
        </authorList>
    </citation>
    <scope>NUCLEOTIDE SEQUENCE [LARGE SCALE GENOMIC DNA]</scope>
</reference>
<feature type="transmembrane region" description="Helical" evidence="5">
    <location>
        <begin position="6"/>
        <end position="26"/>
    </location>
</feature>
<keyword evidence="6" id="KW-0489">Methyltransferase</keyword>
<feature type="transmembrane region" description="Helical" evidence="5">
    <location>
        <begin position="103"/>
        <end position="122"/>
    </location>
</feature>
<comment type="caution">
    <text evidence="6">The sequence shown here is derived from an EMBL/GenBank/DDBJ whole genome shotgun (WGS) entry which is preliminary data.</text>
</comment>
<protein>
    <submittedName>
        <fullName evidence="6">Isoprenylcysteine carboxyl methyltransferase</fullName>
    </submittedName>
</protein>
<evidence type="ECO:0000313" key="7">
    <source>
        <dbReference type="Proteomes" id="UP000176409"/>
    </source>
</evidence>